<protein>
    <submittedName>
        <fullName evidence="1">Uncharacterized protein</fullName>
    </submittedName>
</protein>
<evidence type="ECO:0000313" key="2">
    <source>
        <dbReference type="Proteomes" id="UP000242381"/>
    </source>
</evidence>
<dbReference type="AlphaFoldDB" id="A0A1X0RKE1"/>
<reference evidence="1 2" key="1">
    <citation type="journal article" date="2016" name="Proc. Natl. Acad. Sci. U.S.A.">
        <title>Lipid metabolic changes in an early divergent fungus govern the establishment of a mutualistic symbiosis with endobacteria.</title>
        <authorList>
            <person name="Lastovetsky O.A."/>
            <person name="Gaspar M.L."/>
            <person name="Mondo S.J."/>
            <person name="LaButti K.M."/>
            <person name="Sandor L."/>
            <person name="Grigoriev I.V."/>
            <person name="Henry S.A."/>
            <person name="Pawlowska T.E."/>
        </authorList>
    </citation>
    <scope>NUCLEOTIDE SEQUENCE [LARGE SCALE GENOMIC DNA]</scope>
    <source>
        <strain evidence="1 2">ATCC 11559</strain>
    </source>
</reference>
<dbReference type="Proteomes" id="UP000242381">
    <property type="component" value="Unassembled WGS sequence"/>
</dbReference>
<accession>A0A1X0RKE1</accession>
<feature type="non-terminal residue" evidence="1">
    <location>
        <position position="1"/>
    </location>
</feature>
<feature type="non-terminal residue" evidence="1">
    <location>
        <position position="241"/>
    </location>
</feature>
<dbReference type="VEuPathDB" id="FungiDB:BCV72DRAFT_193014"/>
<gene>
    <name evidence="1" type="ORF">BCV71DRAFT_150712</name>
</gene>
<dbReference type="EMBL" id="KV921669">
    <property type="protein sequence ID" value="ORE12434.1"/>
    <property type="molecule type" value="Genomic_DNA"/>
</dbReference>
<name>A0A1X0RKE1_RHIZD</name>
<sequence>DALLSFKLPPDQLPGTDQLSKSILKTSTAIDIITSNLLDVPKGTYTIAGTEWANGSRSDILYVPYLGIQNSLPPILIEVQSIVNVTFMERLSCHKYSQSAKQSYKFYPLVVVFCIDKLSPSTIISKFIPVNDKPWMQRILCCDFWAKSCYLVSKSSLLCEEVDTNVSSLHALSMFLIEQSPTLYGHSLPENSTIRTLYRLAMECIAIESEEREDLVRVVDVICTNNERLWHKVNSSLASVP</sequence>
<evidence type="ECO:0000313" key="1">
    <source>
        <dbReference type="EMBL" id="ORE12434.1"/>
    </source>
</evidence>
<proteinExistence type="predicted"/>
<organism evidence="1 2">
    <name type="scientific">Rhizopus microsporus</name>
    <dbReference type="NCBI Taxonomy" id="58291"/>
    <lineage>
        <taxon>Eukaryota</taxon>
        <taxon>Fungi</taxon>
        <taxon>Fungi incertae sedis</taxon>
        <taxon>Mucoromycota</taxon>
        <taxon>Mucoromycotina</taxon>
        <taxon>Mucoromycetes</taxon>
        <taxon>Mucorales</taxon>
        <taxon>Mucorineae</taxon>
        <taxon>Rhizopodaceae</taxon>
        <taxon>Rhizopus</taxon>
    </lineage>
</organism>